<accession>A0A0K2SZ04</accession>
<dbReference type="AlphaFoldDB" id="A0A0K2SZ04"/>
<sequence>MEVWVIVQMSFKFNVQICYYIRHWFKYPYVSLYLVWNRCILR</sequence>
<dbReference type="EMBL" id="HACA01001251">
    <property type="protein sequence ID" value="CDW18612.1"/>
    <property type="molecule type" value="Transcribed_RNA"/>
</dbReference>
<protein>
    <submittedName>
        <fullName evidence="1">Uncharacterized protein</fullName>
    </submittedName>
</protein>
<evidence type="ECO:0000313" key="1">
    <source>
        <dbReference type="EMBL" id="CDW18612.1"/>
    </source>
</evidence>
<name>A0A0K2SZ04_LEPSM</name>
<reference evidence="1" key="1">
    <citation type="submission" date="2014-05" db="EMBL/GenBank/DDBJ databases">
        <authorList>
            <person name="Chronopoulou M."/>
        </authorList>
    </citation>
    <scope>NUCLEOTIDE SEQUENCE</scope>
    <source>
        <tissue evidence="1">Whole organism</tissue>
    </source>
</reference>
<proteinExistence type="predicted"/>
<organism evidence="1">
    <name type="scientific">Lepeophtheirus salmonis</name>
    <name type="common">Salmon louse</name>
    <name type="synonym">Caligus salmonis</name>
    <dbReference type="NCBI Taxonomy" id="72036"/>
    <lineage>
        <taxon>Eukaryota</taxon>
        <taxon>Metazoa</taxon>
        <taxon>Ecdysozoa</taxon>
        <taxon>Arthropoda</taxon>
        <taxon>Crustacea</taxon>
        <taxon>Multicrustacea</taxon>
        <taxon>Hexanauplia</taxon>
        <taxon>Copepoda</taxon>
        <taxon>Siphonostomatoida</taxon>
        <taxon>Caligidae</taxon>
        <taxon>Lepeophtheirus</taxon>
    </lineage>
</organism>